<dbReference type="Proteomes" id="UP000636800">
    <property type="component" value="Unassembled WGS sequence"/>
</dbReference>
<dbReference type="AlphaFoldDB" id="A0A835REF0"/>
<sequence>MDALEVVKDKFEMRGVMNDPSSDSSAVTGMWCNHNHRWPVPPPPTLAVAEEPIGFADPAGLYPQGLPGRISWKNKKAAEKRKKLAAMAPVPCPSPDHRSLAFRATNRASLNELQFKNRVKARRFYPKKNLTGFCSFAPRNTRPLRPRAKKSRIASLVSPCPVDPAILPTPDLPLKGAAVVVLVAAAAAATDEDDCHDDGSEESGGRTWRGREEA</sequence>
<gene>
    <name evidence="2" type="ORF">HPP92_008486</name>
</gene>
<protein>
    <submittedName>
        <fullName evidence="2">Uncharacterized protein</fullName>
    </submittedName>
</protein>
<keyword evidence="3" id="KW-1185">Reference proteome</keyword>
<dbReference type="EMBL" id="JADCNL010000004">
    <property type="protein sequence ID" value="KAG0484407.1"/>
    <property type="molecule type" value="Genomic_DNA"/>
</dbReference>
<proteinExistence type="predicted"/>
<name>A0A835REF0_VANPL</name>
<feature type="region of interest" description="Disordered" evidence="1">
    <location>
        <begin position="189"/>
        <end position="214"/>
    </location>
</feature>
<evidence type="ECO:0000313" key="2">
    <source>
        <dbReference type="EMBL" id="KAG0484407.1"/>
    </source>
</evidence>
<accession>A0A835REF0</accession>
<dbReference type="PANTHER" id="PTHR34484">
    <property type="entry name" value="OS02G0832600 PROTEIN"/>
    <property type="match status" value="1"/>
</dbReference>
<dbReference type="OrthoDB" id="10004661at2759"/>
<reference evidence="2 3" key="1">
    <citation type="journal article" date="2020" name="Nat. Food">
        <title>A phased Vanilla planifolia genome enables genetic improvement of flavour and production.</title>
        <authorList>
            <person name="Hasing T."/>
            <person name="Tang H."/>
            <person name="Brym M."/>
            <person name="Khazi F."/>
            <person name="Huang T."/>
            <person name="Chambers A.H."/>
        </authorList>
    </citation>
    <scope>NUCLEOTIDE SEQUENCE [LARGE SCALE GENOMIC DNA]</scope>
    <source>
        <tissue evidence="2">Leaf</tissue>
    </source>
</reference>
<evidence type="ECO:0000256" key="1">
    <source>
        <dbReference type="SAM" id="MobiDB-lite"/>
    </source>
</evidence>
<comment type="caution">
    <text evidence="2">The sequence shown here is derived from an EMBL/GenBank/DDBJ whole genome shotgun (WGS) entry which is preliminary data.</text>
</comment>
<organism evidence="2 3">
    <name type="scientific">Vanilla planifolia</name>
    <name type="common">Vanilla</name>
    <dbReference type="NCBI Taxonomy" id="51239"/>
    <lineage>
        <taxon>Eukaryota</taxon>
        <taxon>Viridiplantae</taxon>
        <taxon>Streptophyta</taxon>
        <taxon>Embryophyta</taxon>
        <taxon>Tracheophyta</taxon>
        <taxon>Spermatophyta</taxon>
        <taxon>Magnoliopsida</taxon>
        <taxon>Liliopsida</taxon>
        <taxon>Asparagales</taxon>
        <taxon>Orchidaceae</taxon>
        <taxon>Vanilloideae</taxon>
        <taxon>Vanilleae</taxon>
        <taxon>Vanilla</taxon>
    </lineage>
</organism>
<feature type="compositionally biased region" description="Acidic residues" evidence="1">
    <location>
        <begin position="190"/>
        <end position="201"/>
    </location>
</feature>
<dbReference type="PANTHER" id="PTHR34484:SF2">
    <property type="entry name" value="OS02G0832600 PROTEIN"/>
    <property type="match status" value="1"/>
</dbReference>
<evidence type="ECO:0000313" key="3">
    <source>
        <dbReference type="Proteomes" id="UP000636800"/>
    </source>
</evidence>